<keyword evidence="2" id="KW-1185">Reference proteome</keyword>
<reference evidence="1 2" key="1">
    <citation type="submission" date="2024-04" db="EMBL/GenBank/DDBJ databases">
        <authorList>
            <person name="Fracassetti M."/>
        </authorList>
    </citation>
    <scope>NUCLEOTIDE SEQUENCE [LARGE SCALE GENOMIC DNA]</scope>
</reference>
<sequence>MSALTSYILLQTSLKLARLARAAVPACRAGLRKNPKPIPRRAWPRALPASLGCRPLASAPSLDRLFPQSLELCQTGSTLRLLMPFKIPSLRSTTNAHRENTFQLRLL</sequence>
<dbReference type="Proteomes" id="UP001497516">
    <property type="component" value="Chromosome 9"/>
</dbReference>
<dbReference type="EMBL" id="OZ034822">
    <property type="protein sequence ID" value="CAL1412952.1"/>
    <property type="molecule type" value="Genomic_DNA"/>
</dbReference>
<dbReference type="AlphaFoldDB" id="A0AAV2GR52"/>
<proteinExistence type="predicted"/>
<protein>
    <submittedName>
        <fullName evidence="1">Uncharacterized protein</fullName>
    </submittedName>
</protein>
<evidence type="ECO:0000313" key="1">
    <source>
        <dbReference type="EMBL" id="CAL1412952.1"/>
    </source>
</evidence>
<gene>
    <name evidence="1" type="ORF">LTRI10_LOCUS52210</name>
</gene>
<evidence type="ECO:0000313" key="2">
    <source>
        <dbReference type="Proteomes" id="UP001497516"/>
    </source>
</evidence>
<organism evidence="1 2">
    <name type="scientific">Linum trigynum</name>
    <dbReference type="NCBI Taxonomy" id="586398"/>
    <lineage>
        <taxon>Eukaryota</taxon>
        <taxon>Viridiplantae</taxon>
        <taxon>Streptophyta</taxon>
        <taxon>Embryophyta</taxon>
        <taxon>Tracheophyta</taxon>
        <taxon>Spermatophyta</taxon>
        <taxon>Magnoliopsida</taxon>
        <taxon>eudicotyledons</taxon>
        <taxon>Gunneridae</taxon>
        <taxon>Pentapetalae</taxon>
        <taxon>rosids</taxon>
        <taxon>fabids</taxon>
        <taxon>Malpighiales</taxon>
        <taxon>Linaceae</taxon>
        <taxon>Linum</taxon>
    </lineage>
</organism>
<accession>A0AAV2GR52</accession>
<name>A0AAV2GR52_9ROSI</name>